<comment type="similarity">
    <text evidence="3">Belongs to the cytochrome c oxidase subunit 2 family.</text>
</comment>
<feature type="domain" description="Cytochrome c" evidence="15">
    <location>
        <begin position="220"/>
        <end position="319"/>
    </location>
</feature>
<keyword evidence="13" id="KW-0812">Transmembrane</keyword>
<dbReference type="PROSITE" id="PS00078">
    <property type="entry name" value="COX2"/>
    <property type="match status" value="1"/>
</dbReference>
<dbReference type="SUPFAM" id="SSF46626">
    <property type="entry name" value="Cytochrome c"/>
    <property type="match status" value="1"/>
</dbReference>
<dbReference type="GO" id="GO:0005507">
    <property type="term" value="F:copper ion binding"/>
    <property type="evidence" value="ECO:0007669"/>
    <property type="project" value="InterPro"/>
</dbReference>
<evidence type="ECO:0000256" key="2">
    <source>
        <dbReference type="ARBA" id="ARBA00004418"/>
    </source>
</evidence>
<dbReference type="PROSITE" id="PS51007">
    <property type="entry name" value="CYTC"/>
    <property type="match status" value="1"/>
</dbReference>
<evidence type="ECO:0000256" key="11">
    <source>
        <dbReference type="ARBA" id="ARBA00047816"/>
    </source>
</evidence>
<keyword evidence="6 12" id="KW-0479">Metal-binding</keyword>
<dbReference type="EMBL" id="CP060783">
    <property type="protein sequence ID" value="QNP48949.1"/>
    <property type="molecule type" value="Genomic_DNA"/>
</dbReference>
<sequence>MTSPHTGTPQSALHAGGEQSASFIELTTALVVGGSVIFLGVMLLLALSFKRQRKPNARLWLLGGGIAMPMVVLTVLFFYSEWLRPAWRPIPPADALVVTVTGRMWWWDVSYHDPTSGLRFATANEIRLPVGRPVYFALASEDVIHSFWVPALGGKMDMVPGRLQHLLLTPRTTGRWRGQCAEFCGAQHALMALDVVVSPHHEFDAWAQAQARPIARSDALLSHPGRAAFLENRCNFCHTVRGVSDALEPGGRARLGPDLTHVGSRLSLAAATLANTPDNMAHWIGHTQDIKPEARMPSGAGRVPPQDLEDIAAWLSLLK</sequence>
<dbReference type="RefSeq" id="WP_187724541.1">
    <property type="nucleotide sequence ID" value="NZ_CP060783.1"/>
</dbReference>
<evidence type="ECO:0000256" key="3">
    <source>
        <dbReference type="ARBA" id="ARBA00007866"/>
    </source>
</evidence>
<gene>
    <name evidence="16" type="ORF">H9K75_01765</name>
</gene>
<evidence type="ECO:0000313" key="16">
    <source>
        <dbReference type="EMBL" id="QNP48949.1"/>
    </source>
</evidence>
<dbReference type="GO" id="GO:0020037">
    <property type="term" value="F:heme binding"/>
    <property type="evidence" value="ECO:0007669"/>
    <property type="project" value="InterPro"/>
</dbReference>
<dbReference type="InterPro" id="IPR002429">
    <property type="entry name" value="CcO_II-like_C"/>
</dbReference>
<keyword evidence="7" id="KW-0249">Electron transport</keyword>
<feature type="domain" description="Cytochrome oxidase subunit II copper A binding" evidence="14">
    <location>
        <begin position="93"/>
        <end position="209"/>
    </location>
</feature>
<dbReference type="InterPro" id="IPR045187">
    <property type="entry name" value="CcO_II"/>
</dbReference>
<evidence type="ECO:0000256" key="13">
    <source>
        <dbReference type="SAM" id="Phobius"/>
    </source>
</evidence>
<dbReference type="Proteomes" id="UP000516028">
    <property type="component" value="Chromosome"/>
</dbReference>
<comment type="catalytic activity">
    <reaction evidence="11">
        <text>4 Fe(II)-[cytochrome c] + O2 + 8 H(+)(in) = 4 Fe(III)-[cytochrome c] + 2 H2O + 4 H(+)(out)</text>
        <dbReference type="Rhea" id="RHEA:11436"/>
        <dbReference type="Rhea" id="RHEA-COMP:10350"/>
        <dbReference type="Rhea" id="RHEA-COMP:14399"/>
        <dbReference type="ChEBI" id="CHEBI:15377"/>
        <dbReference type="ChEBI" id="CHEBI:15378"/>
        <dbReference type="ChEBI" id="CHEBI:15379"/>
        <dbReference type="ChEBI" id="CHEBI:29033"/>
        <dbReference type="ChEBI" id="CHEBI:29034"/>
        <dbReference type="EC" id="7.1.1.9"/>
    </reaction>
</comment>
<dbReference type="PROSITE" id="PS50857">
    <property type="entry name" value="COX2_CUA"/>
    <property type="match status" value="1"/>
</dbReference>
<dbReference type="SUPFAM" id="SSF49503">
    <property type="entry name" value="Cupredoxins"/>
    <property type="match status" value="1"/>
</dbReference>
<dbReference type="GO" id="GO:0016020">
    <property type="term" value="C:membrane"/>
    <property type="evidence" value="ECO:0007669"/>
    <property type="project" value="UniProtKB-SubCell"/>
</dbReference>
<dbReference type="KEGG" id="daer:H9K75_01765"/>
<dbReference type="InterPro" id="IPR009056">
    <property type="entry name" value="Cyt_c-like_dom"/>
</dbReference>
<dbReference type="PANTHER" id="PTHR22888:SF9">
    <property type="entry name" value="CYTOCHROME C OXIDASE SUBUNIT 2"/>
    <property type="match status" value="1"/>
</dbReference>
<feature type="transmembrane region" description="Helical" evidence="13">
    <location>
        <begin position="59"/>
        <end position="79"/>
    </location>
</feature>
<keyword evidence="10 13" id="KW-0472">Membrane</keyword>
<evidence type="ECO:0000259" key="15">
    <source>
        <dbReference type="PROSITE" id="PS51007"/>
    </source>
</evidence>
<dbReference type="Pfam" id="PF00034">
    <property type="entry name" value="Cytochrom_C"/>
    <property type="match status" value="1"/>
</dbReference>
<evidence type="ECO:0000256" key="10">
    <source>
        <dbReference type="ARBA" id="ARBA00023136"/>
    </source>
</evidence>
<keyword evidence="9" id="KW-0186">Copper</keyword>
<evidence type="ECO:0000256" key="1">
    <source>
        <dbReference type="ARBA" id="ARBA00004370"/>
    </source>
</evidence>
<dbReference type="PANTHER" id="PTHR22888">
    <property type="entry name" value="CYTOCHROME C OXIDASE, SUBUNIT II"/>
    <property type="match status" value="1"/>
</dbReference>
<evidence type="ECO:0000313" key="17">
    <source>
        <dbReference type="Proteomes" id="UP000516028"/>
    </source>
</evidence>
<evidence type="ECO:0000256" key="4">
    <source>
        <dbReference type="ARBA" id="ARBA00022448"/>
    </source>
</evidence>
<protein>
    <submittedName>
        <fullName evidence="16">C-type cytochrome</fullName>
    </submittedName>
</protein>
<dbReference type="InterPro" id="IPR001505">
    <property type="entry name" value="Copper_CuA"/>
</dbReference>
<feature type="transmembrane region" description="Helical" evidence="13">
    <location>
        <begin position="26"/>
        <end position="47"/>
    </location>
</feature>
<keyword evidence="17" id="KW-1185">Reference proteome</keyword>
<proteinExistence type="inferred from homology"/>
<accession>A0A7H0GKY3</accession>
<comment type="subcellular location">
    <subcellularLocation>
        <location evidence="1">Membrane</location>
    </subcellularLocation>
    <subcellularLocation>
        <location evidence="2">Periplasm</location>
    </subcellularLocation>
</comment>
<reference evidence="16 17" key="1">
    <citation type="submission" date="2020-08" db="EMBL/GenBank/DDBJ databases">
        <title>Genome sequence of Diaphorobacter aerolatus KACC 16536T.</title>
        <authorList>
            <person name="Hyun D.-W."/>
            <person name="Bae J.-W."/>
        </authorList>
    </citation>
    <scope>NUCLEOTIDE SEQUENCE [LARGE SCALE GENOMIC DNA]</scope>
    <source>
        <strain evidence="16 17">KACC 16536</strain>
    </source>
</reference>
<keyword evidence="8 12" id="KW-0408">Iron</keyword>
<evidence type="ECO:0000256" key="9">
    <source>
        <dbReference type="ARBA" id="ARBA00023008"/>
    </source>
</evidence>
<organism evidence="16 17">
    <name type="scientific">Diaphorobacter aerolatus</name>
    <dbReference type="NCBI Taxonomy" id="1288495"/>
    <lineage>
        <taxon>Bacteria</taxon>
        <taxon>Pseudomonadati</taxon>
        <taxon>Pseudomonadota</taxon>
        <taxon>Betaproteobacteria</taxon>
        <taxon>Burkholderiales</taxon>
        <taxon>Comamonadaceae</taxon>
        <taxon>Diaphorobacter</taxon>
    </lineage>
</organism>
<dbReference type="InterPro" id="IPR008972">
    <property type="entry name" value="Cupredoxin"/>
</dbReference>
<keyword evidence="5 12" id="KW-0349">Heme</keyword>
<dbReference type="GO" id="GO:0004129">
    <property type="term" value="F:cytochrome-c oxidase activity"/>
    <property type="evidence" value="ECO:0007669"/>
    <property type="project" value="UniProtKB-EC"/>
</dbReference>
<dbReference type="GO" id="GO:0042773">
    <property type="term" value="P:ATP synthesis coupled electron transport"/>
    <property type="evidence" value="ECO:0007669"/>
    <property type="project" value="TreeGrafter"/>
</dbReference>
<dbReference type="InterPro" id="IPR034236">
    <property type="entry name" value="CuRO_CcO_Caa3_II"/>
</dbReference>
<evidence type="ECO:0000256" key="7">
    <source>
        <dbReference type="ARBA" id="ARBA00022982"/>
    </source>
</evidence>
<dbReference type="Pfam" id="PF00116">
    <property type="entry name" value="COX2"/>
    <property type="match status" value="1"/>
</dbReference>
<keyword evidence="4" id="KW-0813">Transport</keyword>
<dbReference type="GO" id="GO:0042597">
    <property type="term" value="C:periplasmic space"/>
    <property type="evidence" value="ECO:0007669"/>
    <property type="project" value="UniProtKB-SubCell"/>
</dbReference>
<evidence type="ECO:0000256" key="5">
    <source>
        <dbReference type="ARBA" id="ARBA00022617"/>
    </source>
</evidence>
<dbReference type="CDD" id="cd04213">
    <property type="entry name" value="CuRO_CcO_Caa3_II"/>
    <property type="match status" value="1"/>
</dbReference>
<evidence type="ECO:0000256" key="8">
    <source>
        <dbReference type="ARBA" id="ARBA00023004"/>
    </source>
</evidence>
<evidence type="ECO:0000256" key="6">
    <source>
        <dbReference type="ARBA" id="ARBA00022723"/>
    </source>
</evidence>
<evidence type="ECO:0000259" key="14">
    <source>
        <dbReference type="PROSITE" id="PS50857"/>
    </source>
</evidence>
<name>A0A7H0GKY3_9BURK</name>
<dbReference type="AlphaFoldDB" id="A0A7H0GKY3"/>
<dbReference type="Gene3D" id="2.60.40.420">
    <property type="entry name" value="Cupredoxins - blue copper proteins"/>
    <property type="match status" value="1"/>
</dbReference>
<evidence type="ECO:0000256" key="12">
    <source>
        <dbReference type="PROSITE-ProRule" id="PRU00433"/>
    </source>
</evidence>
<dbReference type="InterPro" id="IPR036909">
    <property type="entry name" value="Cyt_c-like_dom_sf"/>
</dbReference>
<keyword evidence="13" id="KW-1133">Transmembrane helix</keyword>